<evidence type="ECO:0000256" key="5">
    <source>
        <dbReference type="ARBA" id="ARBA00023315"/>
    </source>
</evidence>
<dbReference type="SUPFAM" id="SSF55729">
    <property type="entry name" value="Acyl-CoA N-acyltransferases (Nat)"/>
    <property type="match status" value="1"/>
</dbReference>
<name>A0ABW3G1Y3_9NOCA</name>
<reference evidence="7" key="1">
    <citation type="journal article" date="2019" name="Int. J. Syst. Evol. Microbiol.">
        <title>The Global Catalogue of Microorganisms (GCM) 10K type strain sequencing project: providing services to taxonomists for standard genome sequencing and annotation.</title>
        <authorList>
            <consortium name="The Broad Institute Genomics Platform"/>
            <consortium name="The Broad Institute Genome Sequencing Center for Infectious Disease"/>
            <person name="Wu L."/>
            <person name="Ma J."/>
        </authorList>
    </citation>
    <scope>NUCLEOTIDE SEQUENCE [LARGE SCALE GENOMIC DNA]</scope>
    <source>
        <strain evidence="7">CCUG 50873</strain>
    </source>
</reference>
<evidence type="ECO:0000313" key="6">
    <source>
        <dbReference type="EMBL" id="MFD0924184.1"/>
    </source>
</evidence>
<evidence type="ECO:0000313" key="7">
    <source>
        <dbReference type="Proteomes" id="UP001597068"/>
    </source>
</evidence>
<accession>A0ABW3G1Y3</accession>
<dbReference type="Pfam" id="PF13444">
    <property type="entry name" value="Acetyltransf_5"/>
    <property type="match status" value="1"/>
</dbReference>
<proteinExistence type="predicted"/>
<evidence type="ECO:0000256" key="2">
    <source>
        <dbReference type="ARBA" id="ARBA00022516"/>
    </source>
</evidence>
<dbReference type="PANTHER" id="PTHR37323:SF1">
    <property type="entry name" value="L-ORNITHINE N(ALPHA)-ACYLTRANSFERASE"/>
    <property type="match status" value="1"/>
</dbReference>
<dbReference type="PANTHER" id="PTHR37323">
    <property type="entry name" value="GCN5-RELATED N-ACETYLTRANSFERASE"/>
    <property type="match status" value="1"/>
</dbReference>
<dbReference type="InterPro" id="IPR016181">
    <property type="entry name" value="Acyl_CoA_acyltransferase"/>
</dbReference>
<keyword evidence="7" id="KW-1185">Reference proteome</keyword>
<evidence type="ECO:0000256" key="4">
    <source>
        <dbReference type="ARBA" id="ARBA00023098"/>
    </source>
</evidence>
<dbReference type="RefSeq" id="WP_253647752.1">
    <property type="nucleotide sequence ID" value="NZ_BAAAMO010000002.1"/>
</dbReference>
<protein>
    <submittedName>
        <fullName evidence="6">GNAT family N-acetyltransferase</fullName>
    </submittedName>
</protein>
<sequence>MHMATTLLDGTHPTTPTRRSRVLLRGPRYSLHLTTRPEDVEAAQRLRHTVFSREPGFGTAMVGTVDGRDADRFDDHCDHLLVRDDHADGAVVGCARVLTPDAAIAAGGLYGAGEFDLLELAPIAAETVEMGRACVLEGHRSGSVMALMWSGTLRYLDETGHRYVVGCTSVPVDPVDGTAPGAVIRGTRDLVRDRHRAAWQVFPHRPVVIEGRRLDEIDPPPRLTLTPLMSGYLRIGARVCGEPAHDPDFGVGDFLTVLDKETADRRYLERLRGLADRCEVAEVAR</sequence>
<gene>
    <name evidence="6" type="ORF">ACFQ04_00395</name>
</gene>
<dbReference type="Proteomes" id="UP001597068">
    <property type="component" value="Unassembled WGS sequence"/>
</dbReference>
<organism evidence="6 7">
    <name type="scientific">Williamsia deligens</name>
    <dbReference type="NCBI Taxonomy" id="321325"/>
    <lineage>
        <taxon>Bacteria</taxon>
        <taxon>Bacillati</taxon>
        <taxon>Actinomycetota</taxon>
        <taxon>Actinomycetes</taxon>
        <taxon>Mycobacteriales</taxon>
        <taxon>Nocardiaceae</taxon>
        <taxon>Williamsia</taxon>
    </lineage>
</organism>
<keyword evidence="2" id="KW-0444">Lipid biosynthesis</keyword>
<dbReference type="InterPro" id="IPR052351">
    <property type="entry name" value="Ornithine_N-alpha-AT"/>
</dbReference>
<evidence type="ECO:0000256" key="1">
    <source>
        <dbReference type="ARBA" id="ARBA00005189"/>
    </source>
</evidence>
<keyword evidence="3" id="KW-0808">Transferase</keyword>
<evidence type="ECO:0000256" key="3">
    <source>
        <dbReference type="ARBA" id="ARBA00022679"/>
    </source>
</evidence>
<comment type="pathway">
    <text evidence="1">Lipid metabolism.</text>
</comment>
<keyword evidence="4" id="KW-0443">Lipid metabolism</keyword>
<dbReference type="Gene3D" id="3.40.630.30">
    <property type="match status" value="1"/>
</dbReference>
<comment type="caution">
    <text evidence="6">The sequence shown here is derived from an EMBL/GenBank/DDBJ whole genome shotgun (WGS) entry which is preliminary data.</text>
</comment>
<keyword evidence="5" id="KW-0012">Acyltransferase</keyword>
<dbReference type="EMBL" id="JBHTIL010000001">
    <property type="protein sequence ID" value="MFD0924184.1"/>
    <property type="molecule type" value="Genomic_DNA"/>
</dbReference>